<dbReference type="InterPro" id="IPR000601">
    <property type="entry name" value="PKD_dom"/>
</dbReference>
<keyword evidence="4" id="KW-1185">Reference proteome</keyword>
<dbReference type="SUPFAM" id="SSF49299">
    <property type="entry name" value="PKD domain"/>
    <property type="match status" value="1"/>
</dbReference>
<dbReference type="CDD" id="cd00146">
    <property type="entry name" value="PKD"/>
    <property type="match status" value="1"/>
</dbReference>
<dbReference type="InterPro" id="IPR013783">
    <property type="entry name" value="Ig-like_fold"/>
</dbReference>
<keyword evidence="1" id="KW-0732">Signal</keyword>
<feature type="signal peptide" evidence="1">
    <location>
        <begin position="1"/>
        <end position="25"/>
    </location>
</feature>
<evidence type="ECO:0000313" key="4">
    <source>
        <dbReference type="Proteomes" id="UP000184164"/>
    </source>
</evidence>
<evidence type="ECO:0000259" key="2">
    <source>
        <dbReference type="PROSITE" id="PS50093"/>
    </source>
</evidence>
<gene>
    <name evidence="3" type="ORF">SAMN05444274_10338</name>
</gene>
<dbReference type="OrthoDB" id="1116290at2"/>
<dbReference type="PROSITE" id="PS50093">
    <property type="entry name" value="PKD"/>
    <property type="match status" value="1"/>
</dbReference>
<dbReference type="PROSITE" id="PS51257">
    <property type="entry name" value="PROKAR_LIPOPROTEIN"/>
    <property type="match status" value="1"/>
</dbReference>
<feature type="chain" id="PRO_5012251412" evidence="1">
    <location>
        <begin position="26"/>
        <end position="309"/>
    </location>
</feature>
<dbReference type="InterPro" id="IPR022409">
    <property type="entry name" value="PKD/Chitinase_dom"/>
</dbReference>
<dbReference type="Gene3D" id="2.60.40.10">
    <property type="entry name" value="Immunoglobulins"/>
    <property type="match status" value="1"/>
</dbReference>
<sequence length="309" mass="33106">MKTKFYSFFAMVVIAATIFSCSEDADPPIVEIFFEVDENDQYTVNFTTTDQNVTSYLWDFGDGENSTVANPVHTYKQSGDYSVKVTVTGEGGTAMATKEVSIAASMAEMLSGGPAADKGKTWILSRTATPGIDGAGAFSSNFPTDIMPGTDNILDMVGLGSEYDNEFTFYHDGSYKINNVDGNNLAGWVYSAGVIGEGNIVITTPVGIFSVKTTVPANATWSLTEDTDLVVEAVDEDENAAGIPKTVTFSGADFLTFTNGGYIGIQDFATNAIIRDITKDRMVVSIYLHSVLDSPSKPSNLITLSFDAK</sequence>
<evidence type="ECO:0000256" key="1">
    <source>
        <dbReference type="SAM" id="SignalP"/>
    </source>
</evidence>
<name>A0A1M4XKC2_9BACT</name>
<proteinExistence type="predicted"/>
<protein>
    <submittedName>
        <fullName evidence="3">PKD domain-containing protein</fullName>
    </submittedName>
</protein>
<reference evidence="3 4" key="1">
    <citation type="submission" date="2016-11" db="EMBL/GenBank/DDBJ databases">
        <authorList>
            <person name="Jaros S."/>
            <person name="Januszkiewicz K."/>
            <person name="Wedrychowicz H."/>
        </authorList>
    </citation>
    <scope>NUCLEOTIDE SEQUENCE [LARGE SCALE GENOMIC DNA]</scope>
    <source>
        <strain evidence="3 4">DSM 26910</strain>
    </source>
</reference>
<dbReference type="SMART" id="SM00089">
    <property type="entry name" value="PKD"/>
    <property type="match status" value="1"/>
</dbReference>
<dbReference type="Pfam" id="PF18911">
    <property type="entry name" value="PKD_4"/>
    <property type="match status" value="1"/>
</dbReference>
<dbReference type="RefSeq" id="WP_072999985.1">
    <property type="nucleotide sequence ID" value="NZ_FQUM01000003.1"/>
</dbReference>
<organism evidence="3 4">
    <name type="scientific">Mariniphaga anaerophila</name>
    <dbReference type="NCBI Taxonomy" id="1484053"/>
    <lineage>
        <taxon>Bacteria</taxon>
        <taxon>Pseudomonadati</taxon>
        <taxon>Bacteroidota</taxon>
        <taxon>Bacteroidia</taxon>
        <taxon>Marinilabiliales</taxon>
        <taxon>Prolixibacteraceae</taxon>
        <taxon>Mariniphaga</taxon>
    </lineage>
</organism>
<accession>A0A1M4XKC2</accession>
<dbReference type="EMBL" id="FQUM01000003">
    <property type="protein sequence ID" value="SHE94067.1"/>
    <property type="molecule type" value="Genomic_DNA"/>
</dbReference>
<evidence type="ECO:0000313" key="3">
    <source>
        <dbReference type="EMBL" id="SHE94067.1"/>
    </source>
</evidence>
<dbReference type="AlphaFoldDB" id="A0A1M4XKC2"/>
<dbReference type="InterPro" id="IPR035986">
    <property type="entry name" value="PKD_dom_sf"/>
</dbReference>
<feature type="domain" description="PKD" evidence="2">
    <location>
        <begin position="54"/>
        <end position="109"/>
    </location>
</feature>
<dbReference type="Proteomes" id="UP000184164">
    <property type="component" value="Unassembled WGS sequence"/>
</dbReference>
<dbReference type="STRING" id="1484053.SAMN05444274_10338"/>